<dbReference type="InterPro" id="IPR003613">
    <property type="entry name" value="Ubox_domain"/>
</dbReference>
<dbReference type="InterPro" id="IPR013083">
    <property type="entry name" value="Znf_RING/FYVE/PHD"/>
</dbReference>
<dbReference type="AlphaFoldDB" id="A0AAP0PGY7"/>
<dbReference type="Gene3D" id="3.30.40.10">
    <property type="entry name" value="Zinc/RING finger domain, C3HC4 (zinc finger)"/>
    <property type="match status" value="1"/>
</dbReference>
<comment type="catalytic activity">
    <reaction evidence="1 5">
        <text>S-ubiquitinyl-[E2 ubiquitin-conjugating enzyme]-L-cysteine + [acceptor protein]-L-lysine = [E2 ubiquitin-conjugating enzyme]-L-cysteine + N(6)-ubiquitinyl-[acceptor protein]-L-lysine.</text>
        <dbReference type="EC" id="2.3.2.27"/>
    </reaction>
</comment>
<feature type="domain" description="U-box" evidence="6">
    <location>
        <begin position="24"/>
        <end position="99"/>
    </location>
</feature>
<name>A0AAP0PGY7_9MAGN</name>
<protein>
    <recommendedName>
        <fullName evidence="5 6">U-box domain-containing protein</fullName>
        <ecNumber evidence="5">2.3.2.27</ecNumber>
    </recommendedName>
    <alternativeName>
        <fullName evidence="5">RING-type E3 ubiquitin transferase PUB</fullName>
    </alternativeName>
</protein>
<dbReference type="GO" id="GO:0061630">
    <property type="term" value="F:ubiquitin protein ligase activity"/>
    <property type="evidence" value="ECO:0007669"/>
    <property type="project" value="UniProtKB-UniRule"/>
</dbReference>
<dbReference type="CDD" id="cd16664">
    <property type="entry name" value="RING-Ubox_PUB"/>
    <property type="match status" value="1"/>
</dbReference>
<evidence type="ECO:0000313" key="7">
    <source>
        <dbReference type="EMBL" id="KAK9144458.1"/>
    </source>
</evidence>
<evidence type="ECO:0000313" key="8">
    <source>
        <dbReference type="Proteomes" id="UP001417504"/>
    </source>
</evidence>
<dbReference type="Pfam" id="PF04564">
    <property type="entry name" value="U-box"/>
    <property type="match status" value="1"/>
</dbReference>
<dbReference type="InterPro" id="IPR058678">
    <property type="entry name" value="ARM_PUB"/>
</dbReference>
<evidence type="ECO:0000256" key="5">
    <source>
        <dbReference type="RuleBase" id="RU369093"/>
    </source>
</evidence>
<dbReference type="InterPro" id="IPR045210">
    <property type="entry name" value="RING-Ubox_PUB"/>
</dbReference>
<dbReference type="PANTHER" id="PTHR22849">
    <property type="entry name" value="WDSAM1 PROTEIN"/>
    <property type="match status" value="1"/>
</dbReference>
<dbReference type="Proteomes" id="UP001417504">
    <property type="component" value="Unassembled WGS sequence"/>
</dbReference>
<dbReference type="GO" id="GO:0016567">
    <property type="term" value="P:protein ubiquitination"/>
    <property type="evidence" value="ECO:0007669"/>
    <property type="project" value="UniProtKB-UniRule"/>
</dbReference>
<evidence type="ECO:0000256" key="4">
    <source>
        <dbReference type="ARBA" id="ARBA00022786"/>
    </source>
</evidence>
<dbReference type="InterPro" id="IPR011989">
    <property type="entry name" value="ARM-like"/>
</dbReference>
<evidence type="ECO:0000256" key="3">
    <source>
        <dbReference type="ARBA" id="ARBA00022679"/>
    </source>
</evidence>
<gene>
    <name evidence="7" type="ORF">Sjap_004361</name>
</gene>
<evidence type="ECO:0000259" key="6">
    <source>
        <dbReference type="PROSITE" id="PS51698"/>
    </source>
</evidence>
<dbReference type="SUPFAM" id="SSF57850">
    <property type="entry name" value="RING/U-box"/>
    <property type="match status" value="1"/>
</dbReference>
<dbReference type="Gene3D" id="1.25.10.10">
    <property type="entry name" value="Leucine-rich Repeat Variant"/>
    <property type="match status" value="1"/>
</dbReference>
<dbReference type="SMART" id="SM00504">
    <property type="entry name" value="Ubox"/>
    <property type="match status" value="1"/>
</dbReference>
<comment type="function">
    <text evidence="5">Functions as an E3 ubiquitin ligase.</text>
</comment>
<organism evidence="7 8">
    <name type="scientific">Stephania japonica</name>
    <dbReference type="NCBI Taxonomy" id="461633"/>
    <lineage>
        <taxon>Eukaryota</taxon>
        <taxon>Viridiplantae</taxon>
        <taxon>Streptophyta</taxon>
        <taxon>Embryophyta</taxon>
        <taxon>Tracheophyta</taxon>
        <taxon>Spermatophyta</taxon>
        <taxon>Magnoliopsida</taxon>
        <taxon>Ranunculales</taxon>
        <taxon>Menispermaceae</taxon>
        <taxon>Menispermoideae</taxon>
        <taxon>Cissampelideae</taxon>
        <taxon>Stephania</taxon>
    </lineage>
</organism>
<dbReference type="PANTHER" id="PTHR22849:SF23">
    <property type="entry name" value="U-BOX DOMAIN-CONTAINING PROTEIN"/>
    <property type="match status" value="1"/>
</dbReference>
<dbReference type="InterPro" id="IPR016024">
    <property type="entry name" value="ARM-type_fold"/>
</dbReference>
<sequence length="430" mass="48348">MENKEKEKEKEHRHESQFVDPTMEVPHHFKCPISMEVMKDPVTISTGVTYERKNIEKWLFTYKKQLCPATMQSLQTFDLTPNNTLKRLIGSWQEQQSKTPYSQSPSLKHDELISLMTRMESTPFKVSSLKKLRAVIENGDDQVKVDLIHSGGIDVLSQIVVQILVENSDNFSTFRACEEALGVLYHLPLSDDEGSIELLSKPECTKSIATMLQHGSAEARMHAVMIFRNISRVEYYNWDWIVQEQGIDLFKSLLELLSDAICAKASSSALDVLIEILGASKNSRLKALEAGAICVLIELLPESNRSKCEKILLLIKLLCETADGRLALVDHSLGIAAVSKMILRVSDVATKIGIKILWLICSVHPKDKVIEDMLMFGAVKKLIGLLHIGGRSSSSKDKALKILKLHGDSWRQYPCSPSELRDYLKLKSNS</sequence>
<dbReference type="EMBL" id="JBBNAE010000002">
    <property type="protein sequence ID" value="KAK9144458.1"/>
    <property type="molecule type" value="Genomic_DNA"/>
</dbReference>
<proteinExistence type="predicted"/>
<dbReference type="SUPFAM" id="SSF48371">
    <property type="entry name" value="ARM repeat"/>
    <property type="match status" value="1"/>
</dbReference>
<accession>A0AAP0PGY7</accession>
<dbReference type="PROSITE" id="PS51698">
    <property type="entry name" value="U_BOX"/>
    <property type="match status" value="1"/>
</dbReference>
<evidence type="ECO:0000256" key="1">
    <source>
        <dbReference type="ARBA" id="ARBA00000900"/>
    </source>
</evidence>
<keyword evidence="8" id="KW-1185">Reference proteome</keyword>
<reference evidence="7 8" key="1">
    <citation type="submission" date="2024-01" db="EMBL/GenBank/DDBJ databases">
        <title>Genome assemblies of Stephania.</title>
        <authorList>
            <person name="Yang L."/>
        </authorList>
    </citation>
    <scope>NUCLEOTIDE SEQUENCE [LARGE SCALE GENOMIC DNA]</scope>
    <source>
        <strain evidence="7">QJT</strain>
        <tissue evidence="7">Leaf</tissue>
    </source>
</reference>
<keyword evidence="4 5" id="KW-0833">Ubl conjugation pathway</keyword>
<dbReference type="Pfam" id="PF25598">
    <property type="entry name" value="ARM_PUB"/>
    <property type="match status" value="1"/>
</dbReference>
<dbReference type="EC" id="2.3.2.27" evidence="5"/>
<dbReference type="InterPro" id="IPR045185">
    <property type="entry name" value="PUB22/23/24-like"/>
</dbReference>
<keyword evidence="3 5" id="KW-0808">Transferase</keyword>
<comment type="pathway">
    <text evidence="2 5">Protein modification; protein ubiquitination.</text>
</comment>
<evidence type="ECO:0000256" key="2">
    <source>
        <dbReference type="ARBA" id="ARBA00004906"/>
    </source>
</evidence>
<comment type="caution">
    <text evidence="7">The sequence shown here is derived from an EMBL/GenBank/DDBJ whole genome shotgun (WGS) entry which is preliminary data.</text>
</comment>